<comment type="caution">
    <text evidence="2">The sequence shown here is derived from an EMBL/GenBank/DDBJ whole genome shotgun (WGS) entry which is preliminary data.</text>
</comment>
<sequence length="141" mass="15979">METPRTSVDIRSITVADTYSLRHLVLWPDRPLEYVKLPDDETGQHFGAYVDSRLVSVISVFFDAGDARFRKFATDTTWQGKGIGTALLRCTIEEAKKAGARTIWCDARSSALPFYQRFGMEAEGEIFHKGGQPYLVMRRTL</sequence>
<accession>A0A9P8V051</accession>
<dbReference type="EMBL" id="JAGPXC010000001">
    <property type="protein sequence ID" value="KAH6661049.1"/>
    <property type="molecule type" value="Genomic_DNA"/>
</dbReference>
<dbReference type="InterPro" id="IPR016181">
    <property type="entry name" value="Acyl_CoA_acyltransferase"/>
</dbReference>
<dbReference type="SUPFAM" id="SSF55729">
    <property type="entry name" value="Acyl-CoA N-acyltransferases (Nat)"/>
    <property type="match status" value="1"/>
</dbReference>
<dbReference type="AlphaFoldDB" id="A0A9P8V051"/>
<dbReference type="Pfam" id="PF13673">
    <property type="entry name" value="Acetyltransf_10"/>
    <property type="match status" value="1"/>
</dbReference>
<keyword evidence="3" id="KW-1185">Reference proteome</keyword>
<reference evidence="2" key="1">
    <citation type="journal article" date="2021" name="Nat. Commun.">
        <title>Genetic determinants of endophytism in the Arabidopsis root mycobiome.</title>
        <authorList>
            <person name="Mesny F."/>
            <person name="Miyauchi S."/>
            <person name="Thiergart T."/>
            <person name="Pickel B."/>
            <person name="Atanasova L."/>
            <person name="Karlsson M."/>
            <person name="Huettel B."/>
            <person name="Barry K.W."/>
            <person name="Haridas S."/>
            <person name="Chen C."/>
            <person name="Bauer D."/>
            <person name="Andreopoulos W."/>
            <person name="Pangilinan J."/>
            <person name="LaButti K."/>
            <person name="Riley R."/>
            <person name="Lipzen A."/>
            <person name="Clum A."/>
            <person name="Drula E."/>
            <person name="Henrissat B."/>
            <person name="Kohler A."/>
            <person name="Grigoriev I.V."/>
            <person name="Martin F.M."/>
            <person name="Hacquard S."/>
        </authorList>
    </citation>
    <scope>NUCLEOTIDE SEQUENCE</scope>
    <source>
        <strain evidence="2">MPI-SDFR-AT-0073</strain>
    </source>
</reference>
<dbReference type="OrthoDB" id="410198at2759"/>
<evidence type="ECO:0000313" key="3">
    <source>
        <dbReference type="Proteomes" id="UP000758603"/>
    </source>
</evidence>
<protein>
    <submittedName>
        <fullName evidence="2">N-acetyltransferase GCN5</fullName>
    </submittedName>
</protein>
<evidence type="ECO:0000259" key="1">
    <source>
        <dbReference type="PROSITE" id="PS51186"/>
    </source>
</evidence>
<organism evidence="2 3">
    <name type="scientific">Truncatella angustata</name>
    <dbReference type="NCBI Taxonomy" id="152316"/>
    <lineage>
        <taxon>Eukaryota</taxon>
        <taxon>Fungi</taxon>
        <taxon>Dikarya</taxon>
        <taxon>Ascomycota</taxon>
        <taxon>Pezizomycotina</taxon>
        <taxon>Sordariomycetes</taxon>
        <taxon>Xylariomycetidae</taxon>
        <taxon>Amphisphaeriales</taxon>
        <taxon>Sporocadaceae</taxon>
        <taxon>Truncatella</taxon>
    </lineage>
</organism>
<feature type="domain" description="N-acetyltransferase" evidence="1">
    <location>
        <begin position="8"/>
        <end position="141"/>
    </location>
</feature>
<dbReference type="CDD" id="cd04301">
    <property type="entry name" value="NAT_SF"/>
    <property type="match status" value="1"/>
</dbReference>
<dbReference type="RefSeq" id="XP_045965180.1">
    <property type="nucleotide sequence ID" value="XM_046109399.1"/>
</dbReference>
<dbReference type="GeneID" id="70138290"/>
<dbReference type="GO" id="GO:0016747">
    <property type="term" value="F:acyltransferase activity, transferring groups other than amino-acyl groups"/>
    <property type="evidence" value="ECO:0007669"/>
    <property type="project" value="InterPro"/>
</dbReference>
<proteinExistence type="predicted"/>
<dbReference type="Gene3D" id="3.40.630.30">
    <property type="match status" value="1"/>
</dbReference>
<dbReference type="Proteomes" id="UP000758603">
    <property type="component" value="Unassembled WGS sequence"/>
</dbReference>
<dbReference type="PROSITE" id="PS51186">
    <property type="entry name" value="GNAT"/>
    <property type="match status" value="1"/>
</dbReference>
<name>A0A9P8V051_9PEZI</name>
<evidence type="ECO:0000313" key="2">
    <source>
        <dbReference type="EMBL" id="KAH6661049.1"/>
    </source>
</evidence>
<dbReference type="InterPro" id="IPR000182">
    <property type="entry name" value="GNAT_dom"/>
</dbReference>
<gene>
    <name evidence="2" type="ORF">BKA67DRAFT_73390</name>
</gene>